<dbReference type="OrthoDB" id="4869586at2759"/>
<accession>A0A086T0Q3</accession>
<dbReference type="PANTHER" id="PTHR37535:SF3">
    <property type="entry name" value="FLUG DOMAIN-CONTAINING PROTEIN"/>
    <property type="match status" value="1"/>
</dbReference>
<dbReference type="PANTHER" id="PTHR37535">
    <property type="entry name" value="FLUG DOMAIN PROTEIN"/>
    <property type="match status" value="1"/>
</dbReference>
<dbReference type="Proteomes" id="UP000029964">
    <property type="component" value="Unassembled WGS sequence"/>
</dbReference>
<dbReference type="InterPro" id="IPR021842">
    <property type="entry name" value="DUF3435"/>
</dbReference>
<reference evidence="2" key="1">
    <citation type="journal article" date="2014" name="Genome Announc.">
        <title>Genome sequence and annotation of Acremonium chrysogenum, producer of the beta-lactam antibiotic cephalosporin C.</title>
        <authorList>
            <person name="Terfehr D."/>
            <person name="Dahlmann T.A."/>
            <person name="Specht T."/>
            <person name="Zadra I."/>
            <person name="Kuernsteiner H."/>
            <person name="Kueck U."/>
        </authorList>
    </citation>
    <scope>NUCLEOTIDE SEQUENCE [LARGE SCALE GENOMIC DNA]</scope>
    <source>
        <strain evidence="2">ATCC 11550 / CBS 779.69 / DSM 880 / IAM 14645 / JCM 23072 / IMI 49137</strain>
    </source>
</reference>
<proteinExistence type="predicted"/>
<evidence type="ECO:0000313" key="1">
    <source>
        <dbReference type="EMBL" id="KFH42935.1"/>
    </source>
</evidence>
<evidence type="ECO:0000313" key="2">
    <source>
        <dbReference type="Proteomes" id="UP000029964"/>
    </source>
</evidence>
<dbReference type="AlphaFoldDB" id="A0A086T0Q3"/>
<sequence length="108" mass="12297">MQVLLRFHKNHNNEMVPTWYPFAEEKLPVLCPITHVLAKALAEGQVFRQTVESVEGPVKSDEPVTAGMFDNNSNKLGTSAGLRGRFQSYCYRRGNLNIFDKFIPSYYA</sequence>
<keyword evidence="2" id="KW-1185">Reference proteome</keyword>
<comment type="caution">
    <text evidence="1">The sequence shown here is derived from an EMBL/GenBank/DDBJ whole genome shotgun (WGS) entry which is preliminary data.</text>
</comment>
<name>A0A086T0Q3_HAPC1</name>
<dbReference type="HOGENOM" id="CLU_2196107_0_0_1"/>
<dbReference type="Pfam" id="PF11917">
    <property type="entry name" value="DUF3435"/>
    <property type="match status" value="1"/>
</dbReference>
<dbReference type="STRING" id="857340.A0A086T0Q3"/>
<gene>
    <name evidence="1" type="ORF">ACRE_063270</name>
</gene>
<dbReference type="EMBL" id="JPKY01000081">
    <property type="protein sequence ID" value="KFH42935.1"/>
    <property type="molecule type" value="Genomic_DNA"/>
</dbReference>
<protein>
    <submittedName>
        <fullName evidence="1">Uncharacterized protein</fullName>
    </submittedName>
</protein>
<organism evidence="1 2">
    <name type="scientific">Hapsidospora chrysogenum (strain ATCC 11550 / CBS 779.69 / DSM 880 / IAM 14645 / JCM 23072 / IMI 49137)</name>
    <name type="common">Acremonium chrysogenum</name>
    <dbReference type="NCBI Taxonomy" id="857340"/>
    <lineage>
        <taxon>Eukaryota</taxon>
        <taxon>Fungi</taxon>
        <taxon>Dikarya</taxon>
        <taxon>Ascomycota</taxon>
        <taxon>Pezizomycotina</taxon>
        <taxon>Sordariomycetes</taxon>
        <taxon>Hypocreomycetidae</taxon>
        <taxon>Hypocreales</taxon>
        <taxon>Bionectriaceae</taxon>
        <taxon>Hapsidospora</taxon>
    </lineage>
</organism>